<evidence type="ECO:0000256" key="1">
    <source>
        <dbReference type="ARBA" id="ARBA00004496"/>
    </source>
</evidence>
<feature type="non-terminal residue" evidence="7">
    <location>
        <position position="1"/>
    </location>
</feature>
<dbReference type="EMBL" id="CAJPIZ010032741">
    <property type="protein sequence ID" value="CAG2120324.1"/>
    <property type="molecule type" value="Genomic_DNA"/>
</dbReference>
<evidence type="ECO:0000256" key="5">
    <source>
        <dbReference type="ARBA" id="ARBA00022837"/>
    </source>
</evidence>
<keyword evidence="3" id="KW-0479">Metal-binding</keyword>
<feature type="domain" description="EF-hand" evidence="6">
    <location>
        <begin position="7"/>
        <end position="42"/>
    </location>
</feature>
<evidence type="ECO:0000313" key="7">
    <source>
        <dbReference type="EMBL" id="CAD7644937.1"/>
    </source>
</evidence>
<dbReference type="Gene3D" id="1.10.238.10">
    <property type="entry name" value="EF-hand"/>
    <property type="match status" value="1"/>
</dbReference>
<dbReference type="Pfam" id="PF13405">
    <property type="entry name" value="EF-hand_6"/>
    <property type="match status" value="1"/>
</dbReference>
<dbReference type="GO" id="GO:0005509">
    <property type="term" value="F:calcium ion binding"/>
    <property type="evidence" value="ECO:0007669"/>
    <property type="project" value="InterPro"/>
</dbReference>
<dbReference type="SUPFAM" id="SSF47473">
    <property type="entry name" value="EF-hand"/>
    <property type="match status" value="1"/>
</dbReference>
<evidence type="ECO:0000259" key="6">
    <source>
        <dbReference type="PROSITE" id="PS50222"/>
    </source>
</evidence>
<comment type="subcellular location">
    <subcellularLocation>
        <location evidence="1">Cytoplasm</location>
    </subcellularLocation>
</comment>
<protein>
    <recommendedName>
        <fullName evidence="6">EF-hand domain-containing protein</fullName>
    </recommendedName>
</protein>
<dbReference type="InterPro" id="IPR002048">
    <property type="entry name" value="EF_hand_dom"/>
</dbReference>
<dbReference type="Pfam" id="PF13499">
    <property type="entry name" value="EF-hand_7"/>
    <property type="match status" value="1"/>
</dbReference>
<gene>
    <name evidence="7" type="ORF">OSB1V03_LOCUS20271</name>
</gene>
<name>A0A7R9LNT5_9ACAR</name>
<feature type="domain" description="EF-hand" evidence="6">
    <location>
        <begin position="74"/>
        <end position="109"/>
    </location>
</feature>
<dbReference type="PROSITE" id="PS50222">
    <property type="entry name" value="EF_HAND_2"/>
    <property type="match status" value="2"/>
</dbReference>
<accession>A0A7R9LNT5</accession>
<dbReference type="PANTHER" id="PTHR46212">
    <property type="entry name" value="PEFLIN"/>
    <property type="match status" value="1"/>
</dbReference>
<keyword evidence="5" id="KW-0106">Calcium</keyword>
<dbReference type="GO" id="GO:0048306">
    <property type="term" value="F:calcium-dependent protein binding"/>
    <property type="evidence" value="ECO:0007669"/>
    <property type="project" value="UniProtKB-ARBA"/>
</dbReference>
<dbReference type="EMBL" id="OC887316">
    <property type="protein sequence ID" value="CAD7644937.1"/>
    <property type="molecule type" value="Genomic_DNA"/>
</dbReference>
<dbReference type="PANTHER" id="PTHR46212:SF9">
    <property type="entry name" value="PROGRAMMED CELL DEATH PROTEIN 6"/>
    <property type="match status" value="1"/>
</dbReference>
<dbReference type="Proteomes" id="UP000759131">
    <property type="component" value="Unassembled WGS sequence"/>
</dbReference>
<reference evidence="7" key="1">
    <citation type="submission" date="2020-11" db="EMBL/GenBank/DDBJ databases">
        <authorList>
            <person name="Tran Van P."/>
        </authorList>
    </citation>
    <scope>NUCLEOTIDE SEQUENCE</scope>
</reference>
<keyword evidence="8" id="KW-1185">Reference proteome</keyword>
<dbReference type="OrthoDB" id="186625at2759"/>
<keyword evidence="4" id="KW-0677">Repeat</keyword>
<organism evidence="7">
    <name type="scientific">Medioppia subpectinata</name>
    <dbReference type="NCBI Taxonomy" id="1979941"/>
    <lineage>
        <taxon>Eukaryota</taxon>
        <taxon>Metazoa</taxon>
        <taxon>Ecdysozoa</taxon>
        <taxon>Arthropoda</taxon>
        <taxon>Chelicerata</taxon>
        <taxon>Arachnida</taxon>
        <taxon>Acari</taxon>
        <taxon>Acariformes</taxon>
        <taxon>Sarcoptiformes</taxon>
        <taxon>Oribatida</taxon>
        <taxon>Brachypylina</taxon>
        <taxon>Oppioidea</taxon>
        <taxon>Oppiidae</taxon>
        <taxon>Medioppia</taxon>
    </lineage>
</organism>
<dbReference type="AlphaFoldDB" id="A0A7R9LNT5"/>
<sequence>MSGESVADARQLEQHFRSVDRDGSGHINASELQSALSNGTFRPFDIQTISLMIAMFDSQNSKTIDFADFTRLWRYVTDWLKCFQSFDGDNSGHIDARELAKALTAFGYRFSDEFYANLL</sequence>
<dbReference type="PROSITE" id="PS00018">
    <property type="entry name" value="EF_HAND_1"/>
    <property type="match status" value="2"/>
</dbReference>
<evidence type="ECO:0000313" key="8">
    <source>
        <dbReference type="Proteomes" id="UP000759131"/>
    </source>
</evidence>
<keyword evidence="2" id="KW-0963">Cytoplasm</keyword>
<evidence type="ECO:0000256" key="3">
    <source>
        <dbReference type="ARBA" id="ARBA00022723"/>
    </source>
</evidence>
<dbReference type="InterPro" id="IPR018247">
    <property type="entry name" value="EF_Hand_1_Ca_BS"/>
</dbReference>
<evidence type="ECO:0000256" key="2">
    <source>
        <dbReference type="ARBA" id="ARBA00022490"/>
    </source>
</evidence>
<dbReference type="InterPro" id="IPR011992">
    <property type="entry name" value="EF-hand-dom_pair"/>
</dbReference>
<dbReference type="SMART" id="SM00054">
    <property type="entry name" value="EFh"/>
    <property type="match status" value="3"/>
</dbReference>
<dbReference type="InterPro" id="IPR051426">
    <property type="entry name" value="Peflin/Sorcin_CaBP"/>
</dbReference>
<evidence type="ECO:0000256" key="4">
    <source>
        <dbReference type="ARBA" id="ARBA00022737"/>
    </source>
</evidence>
<dbReference type="GO" id="GO:0005737">
    <property type="term" value="C:cytoplasm"/>
    <property type="evidence" value="ECO:0007669"/>
    <property type="project" value="UniProtKB-SubCell"/>
</dbReference>
<proteinExistence type="predicted"/>